<comment type="caution">
    <text evidence="2">The sequence shown here is derived from an EMBL/GenBank/DDBJ whole genome shotgun (WGS) entry which is preliminary data.</text>
</comment>
<dbReference type="NCBIfam" id="TIGR02021">
    <property type="entry name" value="BchM-ChlM"/>
    <property type="match status" value="1"/>
</dbReference>
<sequence>ISNILSYHPVPSRHLTPRQKCARAGIFLHSSLQKAIFRVRYFYVGIDISAEPQAHCSIHTTFDDRTMKISDAFAASAVTFAVATRTASAFSPAAFPAAVGGRTALYSSVDDKTEVREYFNNEGFSRWNKIYSDSDEVNTVQLDIRKGHDMTIQKILGWVRDDGDIAGKTVCDCGCGVGSLAIPLAQMGARISASDISDAMASEAAERAKSMGIENAKFYTSDLESVTGRYNTVTCVDVAIHYPTEKMAEMVGHLCSLAEERVMISFAPKTWYYELLKKVGELFPGPSKTTRAYLHDEAVVRDALEKAGFSVAREEMTGTSFYFSRLLEAKRV</sequence>
<dbReference type="InterPro" id="IPR029063">
    <property type="entry name" value="SAM-dependent_MTases_sf"/>
</dbReference>
<feature type="non-terminal residue" evidence="2">
    <location>
        <position position="1"/>
    </location>
</feature>
<accession>A0ABD3PUY0</accession>
<name>A0ABD3PUY0_9STRA</name>
<evidence type="ECO:0000259" key="1">
    <source>
        <dbReference type="Pfam" id="PF07109"/>
    </source>
</evidence>
<gene>
    <name evidence="2" type="ORF">ACHAW5_002906</name>
</gene>
<protein>
    <recommendedName>
        <fullName evidence="1">Magnesium-protoporphyrin IX methyltransferase C-terminal domain-containing protein</fullName>
    </recommendedName>
</protein>
<dbReference type="CDD" id="cd02440">
    <property type="entry name" value="AdoMet_MTases"/>
    <property type="match status" value="1"/>
</dbReference>
<dbReference type="InterPro" id="IPR010251">
    <property type="entry name" value="Mg_prot_MeTrfase"/>
</dbReference>
<dbReference type="Proteomes" id="UP001530315">
    <property type="component" value="Unassembled WGS sequence"/>
</dbReference>
<dbReference type="PROSITE" id="PS51556">
    <property type="entry name" value="SAM_MT_MG_PIX"/>
    <property type="match status" value="1"/>
</dbReference>
<feature type="domain" description="Magnesium-protoporphyrin IX methyltransferase C-terminal" evidence="1">
    <location>
        <begin position="235"/>
        <end position="331"/>
    </location>
</feature>
<dbReference type="SUPFAM" id="SSF53335">
    <property type="entry name" value="S-adenosyl-L-methionine-dependent methyltransferases"/>
    <property type="match status" value="1"/>
</dbReference>
<reference evidence="2 3" key="1">
    <citation type="submission" date="2024-10" db="EMBL/GenBank/DDBJ databases">
        <title>Updated reference genomes for cyclostephanoid diatoms.</title>
        <authorList>
            <person name="Roberts W.R."/>
            <person name="Alverson A.J."/>
        </authorList>
    </citation>
    <scope>NUCLEOTIDE SEQUENCE [LARGE SCALE GENOMIC DNA]</scope>
    <source>
        <strain evidence="2 3">AJA276-08</strain>
    </source>
</reference>
<dbReference type="EMBL" id="JALLAZ020000575">
    <property type="protein sequence ID" value="KAL3791855.1"/>
    <property type="molecule type" value="Genomic_DNA"/>
</dbReference>
<evidence type="ECO:0000313" key="3">
    <source>
        <dbReference type="Proteomes" id="UP001530315"/>
    </source>
</evidence>
<organism evidence="2 3">
    <name type="scientific">Stephanodiscus triporus</name>
    <dbReference type="NCBI Taxonomy" id="2934178"/>
    <lineage>
        <taxon>Eukaryota</taxon>
        <taxon>Sar</taxon>
        <taxon>Stramenopiles</taxon>
        <taxon>Ochrophyta</taxon>
        <taxon>Bacillariophyta</taxon>
        <taxon>Coscinodiscophyceae</taxon>
        <taxon>Thalassiosirophycidae</taxon>
        <taxon>Stephanodiscales</taxon>
        <taxon>Stephanodiscaceae</taxon>
        <taxon>Stephanodiscus</taxon>
    </lineage>
</organism>
<keyword evidence="3" id="KW-1185">Reference proteome</keyword>
<dbReference type="InterPro" id="IPR010940">
    <property type="entry name" value="Mg_prot_MeTrfase_C"/>
</dbReference>
<dbReference type="Pfam" id="PF07109">
    <property type="entry name" value="Mg-por_mtran_C"/>
    <property type="match status" value="1"/>
</dbReference>
<dbReference type="Gene3D" id="3.40.50.150">
    <property type="entry name" value="Vaccinia Virus protein VP39"/>
    <property type="match status" value="1"/>
</dbReference>
<dbReference type="PANTHER" id="PTHR43861">
    <property type="entry name" value="TRANS-ACONITATE 2-METHYLTRANSFERASE-RELATED"/>
    <property type="match status" value="1"/>
</dbReference>
<evidence type="ECO:0000313" key="2">
    <source>
        <dbReference type="EMBL" id="KAL3791855.1"/>
    </source>
</evidence>
<dbReference type="AlphaFoldDB" id="A0ABD3PUY0"/>
<proteinExistence type="predicted"/>